<dbReference type="PANTHER" id="PTHR24179:SF21">
    <property type="entry name" value="MYOSIN BINDING SUBUNIT, ISOFORM O"/>
    <property type="match status" value="1"/>
</dbReference>
<dbReference type="SUPFAM" id="SSF48403">
    <property type="entry name" value="Ankyrin repeat"/>
    <property type="match status" value="1"/>
</dbReference>
<dbReference type="GO" id="GO:0004857">
    <property type="term" value="F:enzyme inhibitor activity"/>
    <property type="evidence" value="ECO:0007669"/>
    <property type="project" value="TreeGrafter"/>
</dbReference>
<comment type="similarity">
    <text evidence="3">Belongs to the NRARP family.</text>
</comment>
<dbReference type="PROSITE" id="PS50088">
    <property type="entry name" value="ANK_REPEAT"/>
    <property type="match status" value="2"/>
</dbReference>
<evidence type="ECO:0000256" key="4">
    <source>
        <dbReference type="PROSITE-ProRule" id="PRU00023"/>
    </source>
</evidence>
<feature type="repeat" description="ANK" evidence="4">
    <location>
        <begin position="90"/>
        <end position="122"/>
    </location>
</feature>
<dbReference type="PROSITE" id="PS50297">
    <property type="entry name" value="ANK_REP_REGION"/>
    <property type="match status" value="2"/>
</dbReference>
<gene>
    <name evidence="5" type="primary">ORF74460</name>
</gene>
<accession>A0A0B6ZPE7</accession>
<evidence type="ECO:0000256" key="3">
    <source>
        <dbReference type="ARBA" id="ARBA00038386"/>
    </source>
</evidence>
<keyword evidence="2" id="KW-0677">Repeat</keyword>
<protein>
    <submittedName>
        <fullName evidence="5">Uncharacterized protein</fullName>
    </submittedName>
</protein>
<keyword evidence="4" id="KW-0040">ANK repeat</keyword>
<dbReference type="SMART" id="SM00248">
    <property type="entry name" value="ANK"/>
    <property type="match status" value="2"/>
</dbReference>
<dbReference type="InterPro" id="IPR002110">
    <property type="entry name" value="Ankyrin_rpt"/>
</dbReference>
<dbReference type="InterPro" id="IPR051226">
    <property type="entry name" value="PP1_Regulatory_Subunit"/>
</dbReference>
<dbReference type="GO" id="GO:0019208">
    <property type="term" value="F:phosphatase regulator activity"/>
    <property type="evidence" value="ECO:0007669"/>
    <property type="project" value="TreeGrafter"/>
</dbReference>
<name>A0A0B6ZPE7_9EUPU</name>
<dbReference type="InterPro" id="IPR036770">
    <property type="entry name" value="Ankyrin_rpt-contain_sf"/>
</dbReference>
<evidence type="ECO:0000256" key="2">
    <source>
        <dbReference type="ARBA" id="ARBA00022737"/>
    </source>
</evidence>
<dbReference type="EMBL" id="HACG01023644">
    <property type="protein sequence ID" value="CEK70509.1"/>
    <property type="molecule type" value="Transcribed_RNA"/>
</dbReference>
<dbReference type="GO" id="GO:0005737">
    <property type="term" value="C:cytoplasm"/>
    <property type="evidence" value="ECO:0007669"/>
    <property type="project" value="TreeGrafter"/>
</dbReference>
<reference evidence="5" key="1">
    <citation type="submission" date="2014-12" db="EMBL/GenBank/DDBJ databases">
        <title>Insight into the proteome of Arion vulgaris.</title>
        <authorList>
            <person name="Aradska J."/>
            <person name="Bulat T."/>
            <person name="Smidak R."/>
            <person name="Sarate P."/>
            <person name="Gangsoo J."/>
            <person name="Sialana F."/>
            <person name="Bilban M."/>
            <person name="Lubec G."/>
        </authorList>
    </citation>
    <scope>NUCLEOTIDE SEQUENCE</scope>
    <source>
        <tissue evidence="5">Skin</tissue>
    </source>
</reference>
<sequence length="233" mass="26635">MPLFVLKQFVDISFSETVNYFRKWIQVESSGTLHVCGEIFHWMSNDIKRRISFSADSVLTAVVQDADTTELVRILNNYGDEIRVNQVNHVGLTALHHGVLSNNLDAVKLLLCNGANINAQDIHGFSPLHTAAACGFTQIASLLVLYGADVFSLTMQKEMPIDVAKDIGVIRLLSEEMRRHFHQELFLTAFVCRKASDVWTLVKQHALRLVDDFMQMMIQLWKRHRTKHENKQE</sequence>
<keyword evidence="1" id="KW-0217">Developmental protein</keyword>
<dbReference type="Gene3D" id="1.25.40.20">
    <property type="entry name" value="Ankyrin repeat-containing domain"/>
    <property type="match status" value="1"/>
</dbReference>
<organism evidence="5">
    <name type="scientific">Arion vulgaris</name>
    <dbReference type="NCBI Taxonomy" id="1028688"/>
    <lineage>
        <taxon>Eukaryota</taxon>
        <taxon>Metazoa</taxon>
        <taxon>Spiralia</taxon>
        <taxon>Lophotrochozoa</taxon>
        <taxon>Mollusca</taxon>
        <taxon>Gastropoda</taxon>
        <taxon>Heterobranchia</taxon>
        <taxon>Euthyneura</taxon>
        <taxon>Panpulmonata</taxon>
        <taxon>Eupulmonata</taxon>
        <taxon>Stylommatophora</taxon>
        <taxon>Helicina</taxon>
        <taxon>Arionoidea</taxon>
        <taxon>Arionidae</taxon>
        <taxon>Arion</taxon>
    </lineage>
</organism>
<evidence type="ECO:0000256" key="1">
    <source>
        <dbReference type="ARBA" id="ARBA00022473"/>
    </source>
</evidence>
<feature type="repeat" description="ANK" evidence="4">
    <location>
        <begin position="123"/>
        <end position="155"/>
    </location>
</feature>
<dbReference type="Pfam" id="PF12796">
    <property type="entry name" value="Ank_2"/>
    <property type="match status" value="1"/>
</dbReference>
<evidence type="ECO:0000313" key="5">
    <source>
        <dbReference type="EMBL" id="CEK70509.1"/>
    </source>
</evidence>
<dbReference type="AlphaFoldDB" id="A0A0B6ZPE7"/>
<dbReference type="PANTHER" id="PTHR24179">
    <property type="entry name" value="PROTEIN PHOSPHATASE 1 REGULATORY SUBUNIT 12"/>
    <property type="match status" value="1"/>
</dbReference>
<proteinExistence type="inferred from homology"/>